<feature type="transmembrane region" description="Helical" evidence="1">
    <location>
        <begin position="12"/>
        <end position="34"/>
    </location>
</feature>
<name>A0A1G2PKK9_9BACT</name>
<dbReference type="Proteomes" id="UP000177629">
    <property type="component" value="Unassembled WGS sequence"/>
</dbReference>
<evidence type="ECO:0000313" key="3">
    <source>
        <dbReference type="EMBL" id="OHA48837.1"/>
    </source>
</evidence>
<dbReference type="SUPFAM" id="SSF53300">
    <property type="entry name" value="vWA-like"/>
    <property type="match status" value="1"/>
</dbReference>
<organism evidence="3 4">
    <name type="scientific">Candidatus Terrybacteria bacterium RIFCSPHIGHO2_01_FULL_48_17</name>
    <dbReference type="NCBI Taxonomy" id="1802362"/>
    <lineage>
        <taxon>Bacteria</taxon>
        <taxon>Candidatus Terryibacteriota</taxon>
    </lineage>
</organism>
<dbReference type="AlphaFoldDB" id="A0A1G2PKK9"/>
<evidence type="ECO:0000313" key="4">
    <source>
        <dbReference type="Proteomes" id="UP000177629"/>
    </source>
</evidence>
<proteinExistence type="predicted"/>
<evidence type="ECO:0000259" key="2">
    <source>
        <dbReference type="PROSITE" id="PS50234"/>
    </source>
</evidence>
<feature type="transmembrane region" description="Helical" evidence="1">
    <location>
        <begin position="46"/>
        <end position="72"/>
    </location>
</feature>
<accession>A0A1G2PKK9</accession>
<dbReference type="CDD" id="cd00198">
    <property type="entry name" value="vWFA"/>
    <property type="match status" value="1"/>
</dbReference>
<reference evidence="3 4" key="1">
    <citation type="journal article" date="2016" name="Nat. Commun.">
        <title>Thousands of microbial genomes shed light on interconnected biogeochemical processes in an aquifer system.</title>
        <authorList>
            <person name="Anantharaman K."/>
            <person name="Brown C.T."/>
            <person name="Hug L.A."/>
            <person name="Sharon I."/>
            <person name="Castelle C.J."/>
            <person name="Probst A.J."/>
            <person name="Thomas B.C."/>
            <person name="Singh A."/>
            <person name="Wilkins M.J."/>
            <person name="Karaoz U."/>
            <person name="Brodie E.L."/>
            <person name="Williams K.H."/>
            <person name="Hubbard S.S."/>
            <person name="Banfield J.F."/>
        </authorList>
    </citation>
    <scope>NUCLEOTIDE SEQUENCE [LARGE SCALE GENOMIC DNA]</scope>
</reference>
<dbReference type="Pfam" id="PF13519">
    <property type="entry name" value="VWA_2"/>
    <property type="match status" value="1"/>
</dbReference>
<keyword evidence="1" id="KW-0812">Transmembrane</keyword>
<keyword evidence="1" id="KW-1133">Transmembrane helix</keyword>
<dbReference type="Gene3D" id="3.40.50.410">
    <property type="entry name" value="von Willebrand factor, type A domain"/>
    <property type="match status" value="1"/>
</dbReference>
<dbReference type="InterPro" id="IPR036465">
    <property type="entry name" value="vWFA_dom_sf"/>
</dbReference>
<dbReference type="STRING" id="1802362.A2806_04030"/>
<protein>
    <recommendedName>
        <fullName evidence="2">VWFA domain-containing protein</fullName>
    </recommendedName>
</protein>
<sequence length="305" mass="32837">MDWLVSNTTLSPVVLAGVPIVVGAATLLLFAFARQPMFMETEKRTILLRFLAPVLVVCAVVSGSVGLMLGLASSGIEREQVIVRTTPLLDCIFVFDVSGSMGTRQGQRDLVVKIEEYMAEHAGGARCSTIAFSDDAVEVVAHTHEHALILGGIEFAQDQLSGGTNISAGIQRAYQAWQRAGKPSSIKIFLVSDLLDGNSGEYLVPVKALLTEGADVTIVWVSAGVNRRTDLNAQVVELRASGAAIVPVESEEGISNIPLSFDPRYPQEQRIAPSVSGHIPPNLLIAGGLLMFVLFVTLFPWVRWR</sequence>
<keyword evidence="1" id="KW-0472">Membrane</keyword>
<dbReference type="EMBL" id="MHSS01000002">
    <property type="protein sequence ID" value="OHA48837.1"/>
    <property type="molecule type" value="Genomic_DNA"/>
</dbReference>
<dbReference type="SMART" id="SM00327">
    <property type="entry name" value="VWA"/>
    <property type="match status" value="1"/>
</dbReference>
<gene>
    <name evidence="3" type="ORF">A2806_04030</name>
</gene>
<feature type="transmembrane region" description="Helical" evidence="1">
    <location>
        <begin position="283"/>
        <end position="302"/>
    </location>
</feature>
<dbReference type="PROSITE" id="PS50234">
    <property type="entry name" value="VWFA"/>
    <property type="match status" value="1"/>
</dbReference>
<feature type="domain" description="VWFA" evidence="2">
    <location>
        <begin position="90"/>
        <end position="248"/>
    </location>
</feature>
<evidence type="ECO:0000256" key="1">
    <source>
        <dbReference type="SAM" id="Phobius"/>
    </source>
</evidence>
<comment type="caution">
    <text evidence="3">The sequence shown here is derived from an EMBL/GenBank/DDBJ whole genome shotgun (WGS) entry which is preliminary data.</text>
</comment>
<dbReference type="InterPro" id="IPR002035">
    <property type="entry name" value="VWF_A"/>
</dbReference>